<keyword evidence="3" id="KW-1185">Reference proteome</keyword>
<evidence type="ECO:0000313" key="3">
    <source>
        <dbReference type="Proteomes" id="UP001197974"/>
    </source>
</evidence>
<evidence type="ECO:0000313" key="2">
    <source>
        <dbReference type="EMBL" id="WLR43433.1"/>
    </source>
</evidence>
<dbReference type="RefSeq" id="WP_226538221.1">
    <property type="nucleotide sequence ID" value="NZ_CP129013.1"/>
</dbReference>
<evidence type="ECO:0000256" key="1">
    <source>
        <dbReference type="ARBA" id="ARBA00006718"/>
    </source>
</evidence>
<protein>
    <submittedName>
        <fullName evidence="2">HesB/YadR/YfhF family protein</fullName>
    </submittedName>
</protein>
<dbReference type="InterPro" id="IPR035903">
    <property type="entry name" value="HesB-like_dom_sf"/>
</dbReference>
<dbReference type="EMBL" id="CP129013">
    <property type="protein sequence ID" value="WLR43433.1"/>
    <property type="molecule type" value="Genomic_DNA"/>
</dbReference>
<dbReference type="InterPro" id="IPR008326">
    <property type="entry name" value="PdhI-like"/>
</dbReference>
<sequence>MNMHIEEEAANWYKEEFDLKEGDSLRFFPRLGGCSDVQKGFSLGVGIEKPSDIGVKETKNDILFFLEQKDLWYLDDHDFQIQFDSDIHEPVFIFNK</sequence>
<reference evidence="2 3" key="1">
    <citation type="submission" date="2023-06" db="EMBL/GenBank/DDBJ databases">
        <title>Five Gram-positive bacteria isolated from mangrove sediments in Shenzhen, Guangdong, China.</title>
        <authorList>
            <person name="Yu S."/>
            <person name="Zheng W."/>
            <person name="Huang Y."/>
        </authorList>
    </citation>
    <scope>NUCLEOTIDE SEQUENCE [LARGE SCALE GENOMIC DNA]</scope>
    <source>
        <strain evidence="2 3">SaN35-3</strain>
    </source>
</reference>
<name>A0ABY9JXB9_9BACI</name>
<gene>
    <name evidence="2" type="ORF">LC087_04470</name>
</gene>
<dbReference type="PIRSF" id="PIRSF034852">
    <property type="entry name" value="UCP034852"/>
    <property type="match status" value="1"/>
</dbReference>
<dbReference type="Proteomes" id="UP001197974">
    <property type="component" value="Chromosome"/>
</dbReference>
<dbReference type="SUPFAM" id="SSF89360">
    <property type="entry name" value="HesB-like domain"/>
    <property type="match status" value="1"/>
</dbReference>
<accession>A0ABY9JXB9</accession>
<comment type="similarity">
    <text evidence="1">Belongs to the HesB/IscA family.</text>
</comment>
<proteinExistence type="inferred from homology"/>
<organism evidence="2 3">
    <name type="scientific">Bacillus carboniphilus</name>
    <dbReference type="NCBI Taxonomy" id="86663"/>
    <lineage>
        <taxon>Bacteria</taxon>
        <taxon>Bacillati</taxon>
        <taxon>Bacillota</taxon>
        <taxon>Bacilli</taxon>
        <taxon>Bacillales</taxon>
        <taxon>Bacillaceae</taxon>
        <taxon>Bacillus</taxon>
    </lineage>
</organism>